<evidence type="ECO:0000256" key="1">
    <source>
        <dbReference type="SAM" id="MobiDB-lite"/>
    </source>
</evidence>
<accession>A0A250XHR8</accession>
<name>A0A250XHR8_9CHLO</name>
<dbReference type="EMBL" id="BEGY01000083">
    <property type="protein sequence ID" value="GAX82618.1"/>
    <property type="molecule type" value="Genomic_DNA"/>
</dbReference>
<gene>
    <name evidence="2" type="ORF">CEUSTIGMA_g10044.t1</name>
</gene>
<comment type="caution">
    <text evidence="2">The sequence shown here is derived from an EMBL/GenBank/DDBJ whole genome shotgun (WGS) entry which is preliminary data.</text>
</comment>
<feature type="compositionally biased region" description="Basic and acidic residues" evidence="1">
    <location>
        <begin position="193"/>
        <end position="206"/>
    </location>
</feature>
<feature type="compositionally biased region" description="Basic and acidic residues" evidence="1">
    <location>
        <begin position="176"/>
        <end position="186"/>
    </location>
</feature>
<keyword evidence="3" id="KW-1185">Reference proteome</keyword>
<feature type="region of interest" description="Disordered" evidence="1">
    <location>
        <begin position="176"/>
        <end position="206"/>
    </location>
</feature>
<dbReference type="AlphaFoldDB" id="A0A250XHR8"/>
<dbReference type="Proteomes" id="UP000232323">
    <property type="component" value="Unassembled WGS sequence"/>
</dbReference>
<evidence type="ECO:0000313" key="2">
    <source>
        <dbReference type="EMBL" id="GAX82618.1"/>
    </source>
</evidence>
<protein>
    <submittedName>
        <fullName evidence="2">Uncharacterized protein</fullName>
    </submittedName>
</protein>
<proteinExistence type="predicted"/>
<sequence>MKTRVPNTLQKRQVWLSVTPRPARRTRTTVMVQASLIQDIGSGIMRIFTPFLQGNKEDWSGTENTGFQGKIDHSKRRPFKDGWTASDAAAAADEPVNKLKMQQQVDLSSSSVALPMMEASKQVHQPGSSLSLPGADDPGVVQGTAVRSNNILPFIAEAAQQVMTHNFTGDATEPAHWKAPDKEKHAAGWSGDIHTRGKDGFHVTKK</sequence>
<evidence type="ECO:0000313" key="3">
    <source>
        <dbReference type="Proteomes" id="UP000232323"/>
    </source>
</evidence>
<feature type="region of interest" description="Disordered" evidence="1">
    <location>
        <begin position="59"/>
        <end position="80"/>
    </location>
</feature>
<reference evidence="2 3" key="1">
    <citation type="submission" date="2017-08" db="EMBL/GenBank/DDBJ databases">
        <title>Acidophilic green algal genome provides insights into adaptation to an acidic environment.</title>
        <authorList>
            <person name="Hirooka S."/>
            <person name="Hirose Y."/>
            <person name="Kanesaki Y."/>
            <person name="Higuchi S."/>
            <person name="Fujiwara T."/>
            <person name="Onuma R."/>
            <person name="Era A."/>
            <person name="Ohbayashi R."/>
            <person name="Uzuka A."/>
            <person name="Nozaki H."/>
            <person name="Yoshikawa H."/>
            <person name="Miyagishima S.Y."/>
        </authorList>
    </citation>
    <scope>NUCLEOTIDE SEQUENCE [LARGE SCALE GENOMIC DNA]</scope>
    <source>
        <strain evidence="2 3">NIES-2499</strain>
    </source>
</reference>
<organism evidence="2 3">
    <name type="scientific">Chlamydomonas eustigma</name>
    <dbReference type="NCBI Taxonomy" id="1157962"/>
    <lineage>
        <taxon>Eukaryota</taxon>
        <taxon>Viridiplantae</taxon>
        <taxon>Chlorophyta</taxon>
        <taxon>core chlorophytes</taxon>
        <taxon>Chlorophyceae</taxon>
        <taxon>CS clade</taxon>
        <taxon>Chlamydomonadales</taxon>
        <taxon>Chlamydomonadaceae</taxon>
        <taxon>Chlamydomonas</taxon>
    </lineage>
</organism>
<dbReference type="OrthoDB" id="545036at2759"/>